<evidence type="ECO:0000313" key="2">
    <source>
        <dbReference type="EMBL" id="SFC51195.1"/>
    </source>
</evidence>
<gene>
    <name evidence="2" type="ORF">SAMN05216204_10713</name>
</gene>
<dbReference type="STRING" id="1164594.SAMN05216204_10713"/>
<feature type="chain" id="PRO_5011469524" description="SH3 domain-containing protein" evidence="1">
    <location>
        <begin position="28"/>
        <end position="128"/>
    </location>
</feature>
<sequence length="128" mass="13334">MKHALRSGAALLLACVVLASAPPGAAAQENGAIIQVTGVSSPRLAVYERATNDSKLREFDKAAVKLPLDVFETANEDRFLKVQIAGDHFWVKAAQVIVLRAISAGCLAQSAAPVPAGVIRGGNRGCTK</sequence>
<evidence type="ECO:0000313" key="3">
    <source>
        <dbReference type="Proteomes" id="UP000198639"/>
    </source>
</evidence>
<dbReference type="Proteomes" id="UP000198639">
    <property type="component" value="Unassembled WGS sequence"/>
</dbReference>
<keyword evidence="3" id="KW-1185">Reference proteome</keyword>
<accession>A0A1I1JS49</accession>
<dbReference type="EMBL" id="FOLD01000007">
    <property type="protein sequence ID" value="SFC51195.1"/>
    <property type="molecule type" value="Genomic_DNA"/>
</dbReference>
<feature type="signal peptide" evidence="1">
    <location>
        <begin position="1"/>
        <end position="27"/>
    </location>
</feature>
<evidence type="ECO:0000256" key="1">
    <source>
        <dbReference type="SAM" id="SignalP"/>
    </source>
</evidence>
<organism evidence="2 3">
    <name type="scientific">Massilia yuzhufengensis</name>
    <dbReference type="NCBI Taxonomy" id="1164594"/>
    <lineage>
        <taxon>Bacteria</taxon>
        <taxon>Pseudomonadati</taxon>
        <taxon>Pseudomonadota</taxon>
        <taxon>Betaproteobacteria</taxon>
        <taxon>Burkholderiales</taxon>
        <taxon>Oxalobacteraceae</taxon>
        <taxon>Telluria group</taxon>
        <taxon>Massilia</taxon>
    </lineage>
</organism>
<proteinExistence type="predicted"/>
<dbReference type="RefSeq" id="WP_091873511.1">
    <property type="nucleotide sequence ID" value="NZ_FOLD01000007.1"/>
</dbReference>
<name>A0A1I1JS49_9BURK</name>
<dbReference type="AlphaFoldDB" id="A0A1I1JS49"/>
<keyword evidence="1" id="KW-0732">Signal</keyword>
<evidence type="ECO:0008006" key="4">
    <source>
        <dbReference type="Google" id="ProtNLM"/>
    </source>
</evidence>
<protein>
    <recommendedName>
        <fullName evidence="4">SH3 domain-containing protein</fullName>
    </recommendedName>
</protein>
<reference evidence="3" key="1">
    <citation type="submission" date="2016-10" db="EMBL/GenBank/DDBJ databases">
        <authorList>
            <person name="Varghese N."/>
            <person name="Submissions S."/>
        </authorList>
    </citation>
    <scope>NUCLEOTIDE SEQUENCE [LARGE SCALE GENOMIC DNA]</scope>
    <source>
        <strain evidence="3">CGMCC 1.12041</strain>
    </source>
</reference>